<reference evidence="2" key="1">
    <citation type="journal article" date="2019" name="Int. J. Syst. Evol. Microbiol.">
        <title>The Global Catalogue of Microorganisms (GCM) 10K type strain sequencing project: providing services to taxonomists for standard genome sequencing and annotation.</title>
        <authorList>
            <consortium name="The Broad Institute Genomics Platform"/>
            <consortium name="The Broad Institute Genome Sequencing Center for Infectious Disease"/>
            <person name="Wu L."/>
            <person name="Ma J."/>
        </authorList>
    </citation>
    <scope>NUCLEOTIDE SEQUENCE [LARGE SCALE GENOMIC DNA]</scope>
    <source>
        <strain evidence="2">CGMCC 1.16306</strain>
    </source>
</reference>
<comment type="caution">
    <text evidence="1">The sequence shown here is derived from an EMBL/GenBank/DDBJ whole genome shotgun (WGS) entry which is preliminary data.</text>
</comment>
<proteinExistence type="predicted"/>
<name>A0ABV9GFU0_9BACL</name>
<keyword evidence="2" id="KW-1185">Reference proteome</keyword>
<protein>
    <submittedName>
        <fullName evidence="1">Aspartyl-phosphate phosphatase Spo0E family protein</fullName>
    </submittedName>
</protein>
<accession>A0ABV9GFU0</accession>
<dbReference type="EMBL" id="JBHSFW010000001">
    <property type="protein sequence ID" value="MFC4617174.1"/>
    <property type="molecule type" value="Genomic_DNA"/>
</dbReference>
<dbReference type="InterPro" id="IPR037208">
    <property type="entry name" value="Spo0E-like_sf"/>
</dbReference>
<dbReference type="PANTHER" id="PTHR41263:SF1">
    <property type="entry name" value="ASPARTYL-PHOSPHATE PHOSPHATASE YISI"/>
    <property type="match status" value="1"/>
</dbReference>
<dbReference type="PANTHER" id="PTHR41263">
    <property type="entry name" value="ASPARTYL-PHOSPHATE PHOSPHATASE YISI"/>
    <property type="match status" value="1"/>
</dbReference>
<dbReference type="SUPFAM" id="SSF140500">
    <property type="entry name" value="BAS1536-like"/>
    <property type="match status" value="1"/>
</dbReference>
<organism evidence="1 2">
    <name type="scientific">Camelliibacillus cellulosilyticus</name>
    <dbReference type="NCBI Taxonomy" id="2174486"/>
    <lineage>
        <taxon>Bacteria</taxon>
        <taxon>Bacillati</taxon>
        <taxon>Bacillota</taxon>
        <taxon>Bacilli</taxon>
        <taxon>Bacillales</taxon>
        <taxon>Sporolactobacillaceae</taxon>
        <taxon>Camelliibacillus</taxon>
    </lineage>
</organism>
<dbReference type="Pfam" id="PF09388">
    <property type="entry name" value="SpoOE-like"/>
    <property type="match status" value="1"/>
</dbReference>
<gene>
    <name evidence="1" type="ORF">ACFO4N_00365</name>
</gene>
<dbReference type="InterPro" id="IPR018540">
    <property type="entry name" value="Spo0E-like"/>
</dbReference>
<dbReference type="InterPro" id="IPR053028">
    <property type="entry name" value="Spo0E-like_phosphatase"/>
</dbReference>
<dbReference type="Proteomes" id="UP001596022">
    <property type="component" value="Unassembled WGS sequence"/>
</dbReference>
<dbReference type="RefSeq" id="WP_376844235.1">
    <property type="nucleotide sequence ID" value="NZ_JBHSFW010000001.1"/>
</dbReference>
<evidence type="ECO:0000313" key="1">
    <source>
        <dbReference type="EMBL" id="MFC4617174.1"/>
    </source>
</evidence>
<sequence>MLYRDIEKKRAELIETINKYGLVSSKTLLCSRELDRLLARYQMLQSPRPARFKDIC</sequence>
<dbReference type="Gene3D" id="4.10.280.10">
    <property type="entry name" value="Helix-loop-helix DNA-binding domain"/>
    <property type="match status" value="1"/>
</dbReference>
<dbReference type="InterPro" id="IPR036638">
    <property type="entry name" value="HLH_DNA-bd_sf"/>
</dbReference>
<evidence type="ECO:0000313" key="2">
    <source>
        <dbReference type="Proteomes" id="UP001596022"/>
    </source>
</evidence>